<proteinExistence type="predicted"/>
<name>A0AA88ANK4_FICCA</name>
<gene>
    <name evidence="1" type="ORF">TIFTF001_025039</name>
</gene>
<accession>A0AA88ANK4</accession>
<sequence>MSESEKSTATSSPQKNFICPNCNRPFISARPNDHVVSKGGDEQPPAKTLDFVGKCQTPNLTVPAGGPTEAVKSYERMMTNPINAGEEVSSKKKEDVDLELKPLVLK</sequence>
<dbReference type="EMBL" id="BTGU01000060">
    <property type="protein sequence ID" value="GMN55925.1"/>
    <property type="molecule type" value="Genomic_DNA"/>
</dbReference>
<organism evidence="1 2">
    <name type="scientific">Ficus carica</name>
    <name type="common">Common fig</name>
    <dbReference type="NCBI Taxonomy" id="3494"/>
    <lineage>
        <taxon>Eukaryota</taxon>
        <taxon>Viridiplantae</taxon>
        <taxon>Streptophyta</taxon>
        <taxon>Embryophyta</taxon>
        <taxon>Tracheophyta</taxon>
        <taxon>Spermatophyta</taxon>
        <taxon>Magnoliopsida</taxon>
        <taxon>eudicotyledons</taxon>
        <taxon>Gunneridae</taxon>
        <taxon>Pentapetalae</taxon>
        <taxon>rosids</taxon>
        <taxon>fabids</taxon>
        <taxon>Rosales</taxon>
        <taxon>Moraceae</taxon>
        <taxon>Ficeae</taxon>
        <taxon>Ficus</taxon>
    </lineage>
</organism>
<reference evidence="1" key="1">
    <citation type="submission" date="2023-07" db="EMBL/GenBank/DDBJ databases">
        <title>draft genome sequence of fig (Ficus carica).</title>
        <authorList>
            <person name="Takahashi T."/>
            <person name="Nishimura K."/>
        </authorList>
    </citation>
    <scope>NUCLEOTIDE SEQUENCE</scope>
</reference>
<evidence type="ECO:0000313" key="2">
    <source>
        <dbReference type="Proteomes" id="UP001187192"/>
    </source>
</evidence>
<dbReference type="AlphaFoldDB" id="A0AA88ANK4"/>
<evidence type="ECO:0000313" key="1">
    <source>
        <dbReference type="EMBL" id="GMN55925.1"/>
    </source>
</evidence>
<dbReference type="Proteomes" id="UP001187192">
    <property type="component" value="Unassembled WGS sequence"/>
</dbReference>
<comment type="caution">
    <text evidence="1">The sequence shown here is derived from an EMBL/GenBank/DDBJ whole genome shotgun (WGS) entry which is preliminary data.</text>
</comment>
<keyword evidence="2" id="KW-1185">Reference proteome</keyword>
<protein>
    <submittedName>
        <fullName evidence="1">Uncharacterized protein</fullName>
    </submittedName>
</protein>